<feature type="region of interest" description="Disordered" evidence="1">
    <location>
        <begin position="1"/>
        <end position="88"/>
    </location>
</feature>
<organism evidence="2 3">
    <name type="scientific">Ensete ventricosum</name>
    <name type="common">Abyssinian banana</name>
    <name type="synonym">Musa ensete</name>
    <dbReference type="NCBI Taxonomy" id="4639"/>
    <lineage>
        <taxon>Eukaryota</taxon>
        <taxon>Viridiplantae</taxon>
        <taxon>Streptophyta</taxon>
        <taxon>Embryophyta</taxon>
        <taxon>Tracheophyta</taxon>
        <taxon>Spermatophyta</taxon>
        <taxon>Magnoliopsida</taxon>
        <taxon>Liliopsida</taxon>
        <taxon>Zingiberales</taxon>
        <taxon>Musaceae</taxon>
        <taxon>Ensete</taxon>
    </lineage>
</organism>
<protein>
    <submittedName>
        <fullName evidence="2">Uncharacterized protein</fullName>
    </submittedName>
</protein>
<proteinExistence type="predicted"/>
<comment type="caution">
    <text evidence="2">The sequence shown here is derived from an EMBL/GenBank/DDBJ whole genome shotgun (WGS) entry which is preliminary data.</text>
</comment>
<feature type="compositionally biased region" description="Polar residues" evidence="1">
    <location>
        <begin position="60"/>
        <end position="69"/>
    </location>
</feature>
<gene>
    <name evidence="2" type="ORF">B296_00022177</name>
</gene>
<accession>A0A426YDZ7</accession>
<name>A0A426YDZ7_ENSVE</name>
<dbReference type="AlphaFoldDB" id="A0A426YDZ7"/>
<dbReference type="Proteomes" id="UP000287651">
    <property type="component" value="Unassembled WGS sequence"/>
</dbReference>
<reference evidence="2 3" key="1">
    <citation type="journal article" date="2014" name="Agronomy (Basel)">
        <title>A Draft Genome Sequence for Ensete ventricosum, the Drought-Tolerant Tree Against Hunger.</title>
        <authorList>
            <person name="Harrison J."/>
            <person name="Moore K.A."/>
            <person name="Paszkiewicz K."/>
            <person name="Jones T."/>
            <person name="Grant M."/>
            <person name="Ambacheew D."/>
            <person name="Muzemil S."/>
            <person name="Studholme D.J."/>
        </authorList>
    </citation>
    <scope>NUCLEOTIDE SEQUENCE [LARGE SCALE GENOMIC DNA]</scope>
</reference>
<evidence type="ECO:0000313" key="2">
    <source>
        <dbReference type="EMBL" id="RRT49982.1"/>
    </source>
</evidence>
<evidence type="ECO:0000313" key="3">
    <source>
        <dbReference type="Proteomes" id="UP000287651"/>
    </source>
</evidence>
<sequence>MVIKPSGRCVREYPSRTGNTSTLLYPMHRRKSKTKTYPYTNPTEPHPIKKAPSSGAAITAPNTRCSNGVPNPAGPEGGKKTTASLNGH</sequence>
<dbReference type="EMBL" id="AMZH03013010">
    <property type="protein sequence ID" value="RRT49982.1"/>
    <property type="molecule type" value="Genomic_DNA"/>
</dbReference>
<evidence type="ECO:0000256" key="1">
    <source>
        <dbReference type="SAM" id="MobiDB-lite"/>
    </source>
</evidence>